<dbReference type="AlphaFoldDB" id="A0A840FDB8"/>
<protein>
    <submittedName>
        <fullName evidence="6">Iron complex transport system ATP-binding protein</fullName>
    </submittedName>
</protein>
<dbReference type="RefSeq" id="WP_183372335.1">
    <property type="nucleotide sequence ID" value="NZ_BAABHL010000119.1"/>
</dbReference>
<dbReference type="InterPro" id="IPR003439">
    <property type="entry name" value="ABC_transporter-like_ATP-bd"/>
</dbReference>
<evidence type="ECO:0000256" key="3">
    <source>
        <dbReference type="ARBA" id="ARBA00022840"/>
    </source>
</evidence>
<dbReference type="PANTHER" id="PTHR42794:SF1">
    <property type="entry name" value="HEMIN IMPORT ATP-BINDING PROTEIN HMUV"/>
    <property type="match status" value="1"/>
</dbReference>
<dbReference type="InterPro" id="IPR003593">
    <property type="entry name" value="AAA+_ATPase"/>
</dbReference>
<keyword evidence="7" id="KW-1185">Reference proteome</keyword>
<organism evidence="6 7">
    <name type="scientific">Gordonia humi</name>
    <dbReference type="NCBI Taxonomy" id="686429"/>
    <lineage>
        <taxon>Bacteria</taxon>
        <taxon>Bacillati</taxon>
        <taxon>Actinomycetota</taxon>
        <taxon>Actinomycetes</taxon>
        <taxon>Mycobacteriales</taxon>
        <taxon>Gordoniaceae</taxon>
        <taxon>Gordonia</taxon>
    </lineage>
</organism>
<keyword evidence="2" id="KW-0547">Nucleotide-binding</keyword>
<dbReference type="Proteomes" id="UP000551501">
    <property type="component" value="Unassembled WGS sequence"/>
</dbReference>
<comment type="caution">
    <text evidence="6">The sequence shown here is derived from an EMBL/GenBank/DDBJ whole genome shotgun (WGS) entry which is preliminary data.</text>
</comment>
<dbReference type="GO" id="GO:0005524">
    <property type="term" value="F:ATP binding"/>
    <property type="evidence" value="ECO:0007669"/>
    <property type="project" value="UniProtKB-KW"/>
</dbReference>
<name>A0A840FDB8_9ACTN</name>
<dbReference type="Pfam" id="PF00005">
    <property type="entry name" value="ABC_tran"/>
    <property type="match status" value="1"/>
</dbReference>
<accession>A0A840FDB8</accession>
<dbReference type="CDD" id="cd03214">
    <property type="entry name" value="ABC_Iron-Siderophores_B12_Hemin"/>
    <property type="match status" value="1"/>
</dbReference>
<feature type="domain" description="ABC transporter" evidence="5">
    <location>
        <begin position="7"/>
        <end position="238"/>
    </location>
</feature>
<keyword evidence="3 6" id="KW-0067">ATP-binding</keyword>
<dbReference type="GO" id="GO:0016887">
    <property type="term" value="F:ATP hydrolysis activity"/>
    <property type="evidence" value="ECO:0007669"/>
    <property type="project" value="InterPro"/>
</dbReference>
<gene>
    <name evidence="6" type="ORF">BKA16_004019</name>
</gene>
<dbReference type="SUPFAM" id="SSF52540">
    <property type="entry name" value="P-loop containing nucleoside triphosphate hydrolases"/>
    <property type="match status" value="1"/>
</dbReference>
<evidence type="ECO:0000313" key="7">
    <source>
        <dbReference type="Proteomes" id="UP000551501"/>
    </source>
</evidence>
<dbReference type="SMART" id="SM00382">
    <property type="entry name" value="AAA"/>
    <property type="match status" value="1"/>
</dbReference>
<keyword evidence="4" id="KW-1278">Translocase</keyword>
<dbReference type="EMBL" id="JACIFP010000001">
    <property type="protein sequence ID" value="MBB4137467.1"/>
    <property type="molecule type" value="Genomic_DNA"/>
</dbReference>
<reference evidence="6 7" key="1">
    <citation type="submission" date="2020-08" db="EMBL/GenBank/DDBJ databases">
        <title>Sequencing the genomes of 1000 actinobacteria strains.</title>
        <authorList>
            <person name="Klenk H.-P."/>
        </authorList>
    </citation>
    <scope>NUCLEOTIDE SEQUENCE [LARGE SCALE GENOMIC DNA]</scope>
    <source>
        <strain evidence="6 7">DSM 45298</strain>
    </source>
</reference>
<evidence type="ECO:0000256" key="1">
    <source>
        <dbReference type="ARBA" id="ARBA00022448"/>
    </source>
</evidence>
<dbReference type="FunFam" id="3.40.50.300:FF:000134">
    <property type="entry name" value="Iron-enterobactin ABC transporter ATP-binding protein"/>
    <property type="match status" value="1"/>
</dbReference>
<dbReference type="PROSITE" id="PS50893">
    <property type="entry name" value="ABC_TRANSPORTER_2"/>
    <property type="match status" value="1"/>
</dbReference>
<dbReference type="InterPro" id="IPR027417">
    <property type="entry name" value="P-loop_NTPase"/>
</dbReference>
<evidence type="ECO:0000256" key="2">
    <source>
        <dbReference type="ARBA" id="ARBA00022741"/>
    </source>
</evidence>
<keyword evidence="1" id="KW-0813">Transport</keyword>
<evidence type="ECO:0000313" key="6">
    <source>
        <dbReference type="EMBL" id="MBB4137467.1"/>
    </source>
</evidence>
<evidence type="ECO:0000256" key="4">
    <source>
        <dbReference type="ARBA" id="ARBA00022967"/>
    </source>
</evidence>
<sequence>MTSPPTIGVESVSFRTSGTTLLDDVTCTAPAGALTGIIGPNGSGKTTMISLIARWQKPTIGRITLDGRPVDAWRRRDYARRVAAVEQHSDTELDLTVEQVVGLGAIPHGSGWGSPVDRRTDVTEHLDALAITGLRHRTWRTLSGGERQRTHVARAFAQRSAVLLLDEPTNHLDPAAAVDLLAAVRDSHHTVVAALHDLSSAAMFCDHLVVLRAGRIVAEGTPDEVLTTELLADVYGLDAEIVPHPRTGRPMVVVCGTVGEERR</sequence>
<evidence type="ECO:0000259" key="5">
    <source>
        <dbReference type="PROSITE" id="PS50893"/>
    </source>
</evidence>
<dbReference type="Gene3D" id="3.40.50.300">
    <property type="entry name" value="P-loop containing nucleotide triphosphate hydrolases"/>
    <property type="match status" value="1"/>
</dbReference>
<dbReference type="PANTHER" id="PTHR42794">
    <property type="entry name" value="HEMIN IMPORT ATP-BINDING PROTEIN HMUV"/>
    <property type="match status" value="1"/>
</dbReference>
<proteinExistence type="predicted"/>